<dbReference type="Ensembl" id="ENSEBUT00000017502.1">
    <property type="protein sequence ID" value="ENSEBUP00000016926.1"/>
    <property type="gene ID" value="ENSEBUG00000010602.1"/>
</dbReference>
<evidence type="ECO:0000256" key="5">
    <source>
        <dbReference type="ARBA" id="ARBA00022832"/>
    </source>
</evidence>
<protein>
    <recommendedName>
        <fullName evidence="10">Elongation of very long chain fatty acids protein</fullName>
        <ecNumber evidence="10">2.3.1.199</ecNumber>
    </recommendedName>
    <alternativeName>
        <fullName evidence="10">Very-long-chain 3-oxoacyl-CoA synthase</fullName>
    </alternativeName>
</protein>
<feature type="transmembrane region" description="Helical" evidence="10">
    <location>
        <begin position="32"/>
        <end position="49"/>
    </location>
</feature>
<evidence type="ECO:0000256" key="3">
    <source>
        <dbReference type="ARBA" id="ARBA00022679"/>
    </source>
</evidence>
<dbReference type="GeneTree" id="ENSGT01050000244838"/>
<comment type="catalytic activity">
    <reaction evidence="10">
        <text>a very-long-chain acyl-CoA + malonyl-CoA + H(+) = a very-long-chain 3-oxoacyl-CoA + CO2 + CoA</text>
        <dbReference type="Rhea" id="RHEA:32727"/>
        <dbReference type="ChEBI" id="CHEBI:15378"/>
        <dbReference type="ChEBI" id="CHEBI:16526"/>
        <dbReference type="ChEBI" id="CHEBI:57287"/>
        <dbReference type="ChEBI" id="CHEBI:57384"/>
        <dbReference type="ChEBI" id="CHEBI:90725"/>
        <dbReference type="ChEBI" id="CHEBI:90736"/>
        <dbReference type="EC" id="2.3.1.199"/>
    </reaction>
</comment>
<name>A0A8C4WX73_EPTBU</name>
<evidence type="ECO:0000256" key="9">
    <source>
        <dbReference type="ARBA" id="ARBA00023160"/>
    </source>
</evidence>
<dbReference type="EC" id="2.3.1.199" evidence="10"/>
<dbReference type="GO" id="GO:0042761">
    <property type="term" value="P:very long-chain fatty acid biosynthetic process"/>
    <property type="evidence" value="ECO:0007669"/>
    <property type="project" value="TreeGrafter"/>
</dbReference>
<comment type="subcellular location">
    <subcellularLocation>
        <location evidence="1">Membrane</location>
        <topology evidence="1">Multi-pass membrane protein</topology>
    </subcellularLocation>
</comment>
<evidence type="ECO:0000256" key="2">
    <source>
        <dbReference type="ARBA" id="ARBA00022516"/>
    </source>
</evidence>
<dbReference type="GO" id="GO:0019367">
    <property type="term" value="P:fatty acid elongation, saturated fatty acid"/>
    <property type="evidence" value="ECO:0007669"/>
    <property type="project" value="TreeGrafter"/>
</dbReference>
<dbReference type="OMA" id="EFMQNAD"/>
<keyword evidence="9 10" id="KW-0275">Fatty acid biosynthesis</keyword>
<dbReference type="Proteomes" id="UP000694388">
    <property type="component" value="Unplaced"/>
</dbReference>
<dbReference type="GO" id="GO:0034625">
    <property type="term" value="P:fatty acid elongation, monounsaturated fatty acid"/>
    <property type="evidence" value="ECO:0007669"/>
    <property type="project" value="TreeGrafter"/>
</dbReference>
<keyword evidence="13" id="KW-1185">Reference proteome</keyword>
<feature type="region of interest" description="Disordered" evidence="11">
    <location>
        <begin position="232"/>
        <end position="255"/>
    </location>
</feature>
<proteinExistence type="inferred from homology"/>
<evidence type="ECO:0000313" key="13">
    <source>
        <dbReference type="Proteomes" id="UP000694388"/>
    </source>
</evidence>
<dbReference type="GO" id="GO:0005789">
    <property type="term" value="C:endoplasmic reticulum membrane"/>
    <property type="evidence" value="ECO:0007669"/>
    <property type="project" value="TreeGrafter"/>
</dbReference>
<evidence type="ECO:0000256" key="4">
    <source>
        <dbReference type="ARBA" id="ARBA00022692"/>
    </source>
</evidence>
<feature type="transmembrane region" description="Helical" evidence="10">
    <location>
        <begin position="171"/>
        <end position="189"/>
    </location>
</feature>
<dbReference type="PANTHER" id="PTHR11157:SF69">
    <property type="entry name" value="ELONGATION OF VERY LONG CHAIN FATTY ACIDS PROTEIN 7"/>
    <property type="match status" value="1"/>
</dbReference>
<comment type="similarity">
    <text evidence="10">Belongs to the ELO family.</text>
</comment>
<dbReference type="GO" id="GO:0009922">
    <property type="term" value="F:fatty acid elongase activity"/>
    <property type="evidence" value="ECO:0007669"/>
    <property type="project" value="UniProtKB-EC"/>
</dbReference>
<keyword evidence="3 10" id="KW-0808">Transferase</keyword>
<evidence type="ECO:0000256" key="11">
    <source>
        <dbReference type="SAM" id="MobiDB-lite"/>
    </source>
</evidence>
<comment type="caution">
    <text evidence="10">Lacks conserved residue(s) required for the propagation of feature annotation.</text>
</comment>
<dbReference type="AlphaFoldDB" id="A0A8C4WX73"/>
<dbReference type="GO" id="GO:0030148">
    <property type="term" value="P:sphingolipid biosynthetic process"/>
    <property type="evidence" value="ECO:0007669"/>
    <property type="project" value="TreeGrafter"/>
</dbReference>
<evidence type="ECO:0000256" key="7">
    <source>
        <dbReference type="ARBA" id="ARBA00023098"/>
    </source>
</evidence>
<keyword evidence="8 10" id="KW-0472">Membrane</keyword>
<keyword evidence="6 10" id="KW-1133">Transmembrane helix</keyword>
<reference evidence="12" key="2">
    <citation type="submission" date="2025-09" db="UniProtKB">
        <authorList>
            <consortium name="Ensembl"/>
        </authorList>
    </citation>
    <scope>IDENTIFICATION</scope>
</reference>
<reference evidence="12" key="1">
    <citation type="submission" date="2025-08" db="UniProtKB">
        <authorList>
            <consortium name="Ensembl"/>
        </authorList>
    </citation>
    <scope>IDENTIFICATION</scope>
</reference>
<sequence length="255" mass="29920">SSFMAIGSSSLQLCLDPADPRVSGWPFMNSPFEQGFILIFYVYFVKNLGPRLMENRKPFDLKNPLLIENYFECDVHFYSYGCELVDYSNSPKAVRMAWTCWLFYFSKLIELMDTVRNGTCQFVIVNVLWGLGSFHGWVNSLVHIIMYTYYGLAAAGPAYRKYLWWKKYMTMMQLVQFVVVELHILQYFFMKDCAYSFPIFLYIILLSGFIFLVLFLNFWYQTYTKGPRPTCSMSSNGDIQPNRLANGALHKDKWH</sequence>
<keyword evidence="5 10" id="KW-0276">Fatty acid metabolism</keyword>
<evidence type="ECO:0000256" key="6">
    <source>
        <dbReference type="ARBA" id="ARBA00022989"/>
    </source>
</evidence>
<dbReference type="PANTHER" id="PTHR11157">
    <property type="entry name" value="FATTY ACID ACYL TRANSFERASE-RELATED"/>
    <property type="match status" value="1"/>
</dbReference>
<evidence type="ECO:0000256" key="10">
    <source>
        <dbReference type="RuleBase" id="RU361115"/>
    </source>
</evidence>
<accession>A0A8C4WX73</accession>
<feature type="transmembrane region" description="Helical" evidence="10">
    <location>
        <begin position="195"/>
        <end position="220"/>
    </location>
</feature>
<dbReference type="GO" id="GO:0034626">
    <property type="term" value="P:fatty acid elongation, polyunsaturated fatty acid"/>
    <property type="evidence" value="ECO:0007669"/>
    <property type="project" value="TreeGrafter"/>
</dbReference>
<keyword evidence="7 10" id="KW-0443">Lipid metabolism</keyword>
<evidence type="ECO:0000313" key="12">
    <source>
        <dbReference type="Ensembl" id="ENSEBUP00000016926.1"/>
    </source>
</evidence>
<dbReference type="Pfam" id="PF01151">
    <property type="entry name" value="ELO"/>
    <property type="match status" value="2"/>
</dbReference>
<feature type="transmembrane region" description="Helical" evidence="10">
    <location>
        <begin position="115"/>
        <end position="134"/>
    </location>
</feature>
<keyword evidence="2 10" id="KW-0444">Lipid biosynthesis</keyword>
<organism evidence="12 13">
    <name type="scientific">Eptatretus burgeri</name>
    <name type="common">Inshore hagfish</name>
    <dbReference type="NCBI Taxonomy" id="7764"/>
    <lineage>
        <taxon>Eukaryota</taxon>
        <taxon>Metazoa</taxon>
        <taxon>Chordata</taxon>
        <taxon>Craniata</taxon>
        <taxon>Vertebrata</taxon>
        <taxon>Cyclostomata</taxon>
        <taxon>Myxini</taxon>
        <taxon>Myxiniformes</taxon>
        <taxon>Myxinidae</taxon>
        <taxon>Eptatretinae</taxon>
        <taxon>Eptatretus</taxon>
    </lineage>
</organism>
<evidence type="ECO:0000256" key="1">
    <source>
        <dbReference type="ARBA" id="ARBA00004141"/>
    </source>
</evidence>
<evidence type="ECO:0000256" key="8">
    <source>
        <dbReference type="ARBA" id="ARBA00023136"/>
    </source>
</evidence>
<keyword evidence="4 10" id="KW-0812">Transmembrane</keyword>
<dbReference type="InterPro" id="IPR002076">
    <property type="entry name" value="ELO_fam"/>
</dbReference>